<proteinExistence type="predicted"/>
<name>A0A7S0PN46_MICPS</name>
<keyword evidence="3" id="KW-0732">Signal</keyword>
<feature type="region of interest" description="Disordered" evidence="1">
    <location>
        <begin position="108"/>
        <end position="189"/>
    </location>
</feature>
<dbReference type="SMART" id="SM00456">
    <property type="entry name" value="WW"/>
    <property type="match status" value="1"/>
</dbReference>
<feature type="compositionally biased region" description="Low complexity" evidence="1">
    <location>
        <begin position="135"/>
        <end position="152"/>
    </location>
</feature>
<accession>A0A7S0PN46</accession>
<dbReference type="EMBL" id="HBEV01004252">
    <property type="protein sequence ID" value="CAD8581694.1"/>
    <property type="molecule type" value="Transcribed_RNA"/>
</dbReference>
<dbReference type="AlphaFoldDB" id="A0A7S0PN46"/>
<feature type="transmembrane region" description="Helical" evidence="2">
    <location>
        <begin position="526"/>
        <end position="546"/>
    </location>
</feature>
<feature type="compositionally biased region" description="Basic and acidic residues" evidence="1">
    <location>
        <begin position="157"/>
        <end position="176"/>
    </location>
</feature>
<evidence type="ECO:0000256" key="1">
    <source>
        <dbReference type="SAM" id="MobiDB-lite"/>
    </source>
</evidence>
<feature type="signal peptide" evidence="3">
    <location>
        <begin position="1"/>
        <end position="35"/>
    </location>
</feature>
<evidence type="ECO:0000256" key="3">
    <source>
        <dbReference type="SAM" id="SignalP"/>
    </source>
</evidence>
<dbReference type="PROSITE" id="PS50020">
    <property type="entry name" value="WW_DOMAIN_2"/>
    <property type="match status" value="1"/>
</dbReference>
<keyword evidence="2" id="KW-0812">Transmembrane</keyword>
<dbReference type="InterPro" id="IPR036020">
    <property type="entry name" value="WW_dom_sf"/>
</dbReference>
<gene>
    <name evidence="5" type="ORF">MSP1404_LOCUS3218</name>
</gene>
<dbReference type="Gene3D" id="2.20.70.10">
    <property type="match status" value="1"/>
</dbReference>
<protein>
    <recommendedName>
        <fullName evidence="4">WW domain-containing protein</fullName>
    </recommendedName>
</protein>
<sequence>MGGRRTPRPTRRPVAVGLALLLLVSFASLVQPVEGKMTAIKRTSSGGPLRRSTRNVGGQPRAPDGDGPAVSKRTYRGSFQLDGVPWQRHRDPKSGKEYYFNVATKESAWDDPRRAARETEEARGGGPSGDGPSGDGPSSAGPSGDSPSGEPPRVVKRPGEAPRDPESVVDRRHPAEKWYGSGDQTARRPIDAREAFQRKAEARERVRAAKKFDRARQAAGAPPAPTRHGGPFFVSGVVAVAVLATVSSAIAWLVRSIASVRAMRGPGGTQDDTEPLAVELRALATAQLRKWFARAEERTRRRRREWNELVADVTRSRSARDAYAKISCAIANAERAPELAAVGRFLIAVYYFNLCADKYGEYAWRWRYREYAERYGLTNLASDAASTSTFGVSDAVTPSGFPWIAAFVVTCTTMMCQGVHPTRCSLFMLAYDVMDNIGLFLDVFATGKTALNELAMKKIAMFGCTCLLVAHHVKDGAGYGAKGGDQGGRGDANDPFAALAMDDDPFDGDGKVSARRRDERVGAKKSAALLAARCAMAALFFFVGLAQIKRIVARDFALFSSRKQTTPLAGGYRDGHDNNWLLLEFALATPLAVGWGGHAVTRALTLTLFAEAFGCWRFWAPRTFRPDHARAHFVTNLACGGGLMLLQAFGAGRYTVDNYVHRNKKKT</sequence>
<dbReference type="Pfam" id="PF00397">
    <property type="entry name" value="WW"/>
    <property type="match status" value="1"/>
</dbReference>
<keyword evidence="2" id="KW-0472">Membrane</keyword>
<keyword evidence="2" id="KW-1133">Transmembrane helix</keyword>
<reference evidence="5" key="1">
    <citation type="submission" date="2021-01" db="EMBL/GenBank/DDBJ databases">
        <authorList>
            <person name="Corre E."/>
            <person name="Pelletier E."/>
            <person name="Niang G."/>
            <person name="Scheremetjew M."/>
            <person name="Finn R."/>
            <person name="Kale V."/>
            <person name="Holt S."/>
            <person name="Cochrane G."/>
            <person name="Meng A."/>
            <person name="Brown T."/>
            <person name="Cohen L."/>
        </authorList>
    </citation>
    <scope>NUCLEOTIDE SEQUENCE</scope>
    <source>
        <strain evidence="5">CCMP494</strain>
    </source>
</reference>
<feature type="region of interest" description="Disordered" evidence="1">
    <location>
        <begin position="41"/>
        <end position="73"/>
    </location>
</feature>
<dbReference type="SUPFAM" id="SSF51045">
    <property type="entry name" value="WW domain"/>
    <property type="match status" value="1"/>
</dbReference>
<feature type="chain" id="PRO_5031176571" description="WW domain-containing protein" evidence="3">
    <location>
        <begin position="36"/>
        <end position="667"/>
    </location>
</feature>
<organism evidence="5">
    <name type="scientific">Micromonas pusilla</name>
    <name type="common">Picoplanktonic green alga</name>
    <name type="synonym">Chromulina pusilla</name>
    <dbReference type="NCBI Taxonomy" id="38833"/>
    <lineage>
        <taxon>Eukaryota</taxon>
        <taxon>Viridiplantae</taxon>
        <taxon>Chlorophyta</taxon>
        <taxon>Mamiellophyceae</taxon>
        <taxon>Mamiellales</taxon>
        <taxon>Mamiellaceae</taxon>
        <taxon>Micromonas</taxon>
    </lineage>
</organism>
<dbReference type="CDD" id="cd00201">
    <property type="entry name" value="WW"/>
    <property type="match status" value="1"/>
</dbReference>
<evidence type="ECO:0000259" key="4">
    <source>
        <dbReference type="PROSITE" id="PS50020"/>
    </source>
</evidence>
<dbReference type="InterPro" id="IPR001202">
    <property type="entry name" value="WW_dom"/>
</dbReference>
<evidence type="ECO:0000256" key="2">
    <source>
        <dbReference type="SAM" id="Phobius"/>
    </source>
</evidence>
<feature type="compositionally biased region" description="Basic and acidic residues" evidence="1">
    <location>
        <begin position="108"/>
        <end position="123"/>
    </location>
</feature>
<feature type="transmembrane region" description="Helical" evidence="2">
    <location>
        <begin position="232"/>
        <end position="254"/>
    </location>
</feature>
<feature type="domain" description="WW" evidence="4">
    <location>
        <begin position="85"/>
        <end position="114"/>
    </location>
</feature>
<evidence type="ECO:0000313" key="5">
    <source>
        <dbReference type="EMBL" id="CAD8581694.1"/>
    </source>
</evidence>
<feature type="compositionally biased region" description="Gly residues" evidence="1">
    <location>
        <begin position="124"/>
        <end position="134"/>
    </location>
</feature>